<evidence type="ECO:0000313" key="8">
    <source>
        <dbReference type="EMBL" id="MCC2221808.1"/>
    </source>
</evidence>
<protein>
    <recommendedName>
        <fullName evidence="2 5">Methionyl-tRNA formyltransferase</fullName>
        <ecNumber evidence="2 5">2.1.2.9</ecNumber>
    </recommendedName>
</protein>
<dbReference type="InterPro" id="IPR036477">
    <property type="entry name" value="Formyl_transf_N_sf"/>
</dbReference>
<proteinExistence type="inferred from homology"/>
<sequence length="317" mass="35114">MRIIFMGTPDFAVPVLQSLINSRHEVVAVVTQPDRPKGRGKNMQFSPVKECALAHNIPVMQPVNVSVPEVIDELRAYEPELIVVVAFGQFVTKKIREMPKYGCINVHASLLPKYRGAGPIQWAVINGEKESGVTTMYMCREIDKGDMLLKDTVTLDPKETGDSLHDKLSMMGGPLLLKTIDQLEDGSAVRIPQCEEESTYAPKLEKTMGNIDWTMDADRIERLVRGLNSWPGTFTKIHGKTVKIWDCDVVCQETLTESQAAATPGTVIVSEKDQLIVKAGNGALSLRMLQPEGKKNMTVDAYLRGYPIAQGELFTQV</sequence>
<keyword evidence="4 5" id="KW-0648">Protein biosynthesis</keyword>
<comment type="function">
    <text evidence="5">Attaches a formyl group to the free amino group of methionyl-tRNA(fMet). The formyl group appears to play a dual role in the initiator identity of N-formylmethionyl-tRNA by promoting its recognition by IF2 and preventing the misappropriation of this tRNA by the elongation apparatus.</text>
</comment>
<feature type="domain" description="Formyl transferase N-terminal" evidence="6">
    <location>
        <begin position="1"/>
        <end position="177"/>
    </location>
</feature>
<gene>
    <name evidence="5 8" type="primary">fmt</name>
    <name evidence="8" type="ORF">LKD48_09200</name>
</gene>
<evidence type="ECO:0000256" key="1">
    <source>
        <dbReference type="ARBA" id="ARBA00010699"/>
    </source>
</evidence>
<evidence type="ECO:0000313" key="9">
    <source>
        <dbReference type="Proteomes" id="UP001198200"/>
    </source>
</evidence>
<accession>A0AAE3E3Y1</accession>
<dbReference type="InterPro" id="IPR044135">
    <property type="entry name" value="Met-tRNA-FMT_C"/>
</dbReference>
<dbReference type="HAMAP" id="MF_00182">
    <property type="entry name" value="Formyl_trans"/>
    <property type="match status" value="1"/>
</dbReference>
<dbReference type="EMBL" id="JAJEQN010000021">
    <property type="protein sequence ID" value="MCC2221808.1"/>
    <property type="molecule type" value="Genomic_DNA"/>
</dbReference>
<evidence type="ECO:0000256" key="4">
    <source>
        <dbReference type="ARBA" id="ARBA00022917"/>
    </source>
</evidence>
<dbReference type="PANTHER" id="PTHR11138">
    <property type="entry name" value="METHIONYL-TRNA FORMYLTRANSFERASE"/>
    <property type="match status" value="1"/>
</dbReference>
<dbReference type="Proteomes" id="UP001198200">
    <property type="component" value="Unassembled WGS sequence"/>
</dbReference>
<dbReference type="NCBIfam" id="TIGR00460">
    <property type="entry name" value="fmt"/>
    <property type="match status" value="1"/>
</dbReference>
<dbReference type="RefSeq" id="WP_227099949.1">
    <property type="nucleotide sequence ID" value="NZ_JAJEQN010000021.1"/>
</dbReference>
<dbReference type="CDD" id="cd08646">
    <property type="entry name" value="FMT_core_Met-tRNA-FMT_N"/>
    <property type="match status" value="1"/>
</dbReference>
<dbReference type="InterPro" id="IPR005793">
    <property type="entry name" value="Formyl_trans_C"/>
</dbReference>
<dbReference type="SUPFAM" id="SSF50486">
    <property type="entry name" value="FMT C-terminal domain-like"/>
    <property type="match status" value="1"/>
</dbReference>
<dbReference type="PANTHER" id="PTHR11138:SF5">
    <property type="entry name" value="METHIONYL-TRNA FORMYLTRANSFERASE, MITOCHONDRIAL"/>
    <property type="match status" value="1"/>
</dbReference>
<dbReference type="CDD" id="cd08704">
    <property type="entry name" value="Met_tRNA_FMT_C"/>
    <property type="match status" value="1"/>
</dbReference>
<comment type="similarity">
    <text evidence="1 5">Belongs to the Fmt family.</text>
</comment>
<dbReference type="FunFam" id="3.40.50.12230:FF:000001">
    <property type="entry name" value="Methionyl-tRNA formyltransferase"/>
    <property type="match status" value="1"/>
</dbReference>
<keyword evidence="3 5" id="KW-0808">Transferase</keyword>
<evidence type="ECO:0000256" key="3">
    <source>
        <dbReference type="ARBA" id="ARBA00022679"/>
    </source>
</evidence>
<dbReference type="InterPro" id="IPR041711">
    <property type="entry name" value="Met-tRNA-FMT_N"/>
</dbReference>
<dbReference type="GO" id="GO:0005829">
    <property type="term" value="C:cytosol"/>
    <property type="evidence" value="ECO:0007669"/>
    <property type="project" value="TreeGrafter"/>
</dbReference>
<dbReference type="InterPro" id="IPR005794">
    <property type="entry name" value="Fmt"/>
</dbReference>
<dbReference type="SUPFAM" id="SSF53328">
    <property type="entry name" value="Formyltransferase"/>
    <property type="match status" value="1"/>
</dbReference>
<organism evidence="8 9">
    <name type="scientific">Anthropogastromicrobium aceti</name>
    <dbReference type="NCBI Taxonomy" id="2981768"/>
    <lineage>
        <taxon>Bacteria</taxon>
        <taxon>Bacillati</taxon>
        <taxon>Bacillota</taxon>
        <taxon>Clostridia</taxon>
        <taxon>Lachnospirales</taxon>
        <taxon>Lachnospiraceae</taxon>
        <taxon>Anthropogastromicrobium</taxon>
    </lineage>
</organism>
<dbReference type="Gene3D" id="3.40.50.12230">
    <property type="match status" value="1"/>
</dbReference>
<dbReference type="EC" id="2.1.2.9" evidence="2 5"/>
<evidence type="ECO:0000259" key="7">
    <source>
        <dbReference type="Pfam" id="PF02911"/>
    </source>
</evidence>
<dbReference type="GO" id="GO:0004479">
    <property type="term" value="F:methionyl-tRNA formyltransferase activity"/>
    <property type="evidence" value="ECO:0007669"/>
    <property type="project" value="UniProtKB-UniRule"/>
</dbReference>
<evidence type="ECO:0000256" key="5">
    <source>
        <dbReference type="HAMAP-Rule" id="MF_00182"/>
    </source>
</evidence>
<comment type="caution">
    <text evidence="8">The sequence shown here is derived from an EMBL/GenBank/DDBJ whole genome shotgun (WGS) entry which is preliminary data.</text>
</comment>
<dbReference type="AlphaFoldDB" id="A0AAE3E3Y1"/>
<comment type="catalytic activity">
    <reaction evidence="5">
        <text>L-methionyl-tRNA(fMet) + (6R)-10-formyltetrahydrofolate = N-formyl-L-methionyl-tRNA(fMet) + (6S)-5,6,7,8-tetrahydrofolate + H(+)</text>
        <dbReference type="Rhea" id="RHEA:24380"/>
        <dbReference type="Rhea" id="RHEA-COMP:9952"/>
        <dbReference type="Rhea" id="RHEA-COMP:9953"/>
        <dbReference type="ChEBI" id="CHEBI:15378"/>
        <dbReference type="ChEBI" id="CHEBI:57453"/>
        <dbReference type="ChEBI" id="CHEBI:78530"/>
        <dbReference type="ChEBI" id="CHEBI:78844"/>
        <dbReference type="ChEBI" id="CHEBI:195366"/>
        <dbReference type="EC" id="2.1.2.9"/>
    </reaction>
</comment>
<keyword evidence="9" id="KW-1185">Reference proteome</keyword>
<dbReference type="Pfam" id="PF00551">
    <property type="entry name" value="Formyl_trans_N"/>
    <property type="match status" value="1"/>
</dbReference>
<feature type="binding site" evidence="5">
    <location>
        <begin position="109"/>
        <end position="112"/>
    </location>
    <ligand>
        <name>(6S)-5,6,7,8-tetrahydrofolate</name>
        <dbReference type="ChEBI" id="CHEBI:57453"/>
    </ligand>
</feature>
<reference evidence="8 9" key="1">
    <citation type="submission" date="2021-10" db="EMBL/GenBank/DDBJ databases">
        <title>Anaerobic single-cell dispensing facilitates the cultivation of human gut bacteria.</title>
        <authorList>
            <person name="Afrizal A."/>
        </authorList>
    </citation>
    <scope>NUCLEOTIDE SEQUENCE [LARGE SCALE GENOMIC DNA]</scope>
    <source>
        <strain evidence="8 9">CLA-AA-H224</strain>
    </source>
</reference>
<evidence type="ECO:0000256" key="2">
    <source>
        <dbReference type="ARBA" id="ARBA00012261"/>
    </source>
</evidence>
<feature type="domain" description="Formyl transferase C-terminal" evidence="7">
    <location>
        <begin position="203"/>
        <end position="306"/>
    </location>
</feature>
<dbReference type="InterPro" id="IPR011034">
    <property type="entry name" value="Formyl_transferase-like_C_sf"/>
</dbReference>
<dbReference type="InterPro" id="IPR002376">
    <property type="entry name" value="Formyl_transf_N"/>
</dbReference>
<dbReference type="Pfam" id="PF02911">
    <property type="entry name" value="Formyl_trans_C"/>
    <property type="match status" value="1"/>
</dbReference>
<evidence type="ECO:0000259" key="6">
    <source>
        <dbReference type="Pfam" id="PF00551"/>
    </source>
</evidence>
<name>A0AAE3E3Y1_9FIRM</name>